<accession>A0A0A8YXR5</accession>
<reference evidence="1" key="1">
    <citation type="submission" date="2014-09" db="EMBL/GenBank/DDBJ databases">
        <authorList>
            <person name="Magalhaes I.L.F."/>
            <person name="Oliveira U."/>
            <person name="Santos F.R."/>
            <person name="Vidigal T.H.D.A."/>
            <person name="Brescovit A.D."/>
            <person name="Santos A.J."/>
        </authorList>
    </citation>
    <scope>NUCLEOTIDE SEQUENCE</scope>
    <source>
        <tissue evidence="1">Shoot tissue taken approximately 20 cm above the soil surface</tissue>
    </source>
</reference>
<evidence type="ECO:0000313" key="1">
    <source>
        <dbReference type="EMBL" id="JAD29275.1"/>
    </source>
</evidence>
<organism evidence="1">
    <name type="scientific">Arundo donax</name>
    <name type="common">Giant reed</name>
    <name type="synonym">Donax arundinaceus</name>
    <dbReference type="NCBI Taxonomy" id="35708"/>
    <lineage>
        <taxon>Eukaryota</taxon>
        <taxon>Viridiplantae</taxon>
        <taxon>Streptophyta</taxon>
        <taxon>Embryophyta</taxon>
        <taxon>Tracheophyta</taxon>
        <taxon>Spermatophyta</taxon>
        <taxon>Magnoliopsida</taxon>
        <taxon>Liliopsida</taxon>
        <taxon>Poales</taxon>
        <taxon>Poaceae</taxon>
        <taxon>PACMAD clade</taxon>
        <taxon>Arundinoideae</taxon>
        <taxon>Arundineae</taxon>
        <taxon>Arundo</taxon>
    </lineage>
</organism>
<dbReference type="AlphaFoldDB" id="A0A0A8YXR5"/>
<dbReference type="EMBL" id="GBRH01268620">
    <property type="protein sequence ID" value="JAD29275.1"/>
    <property type="molecule type" value="Transcribed_RNA"/>
</dbReference>
<proteinExistence type="predicted"/>
<name>A0A0A8YXR5_ARUDO</name>
<protein>
    <submittedName>
        <fullName evidence="1">Uncharacterized protein</fullName>
    </submittedName>
</protein>
<reference evidence="1" key="2">
    <citation type="journal article" date="2015" name="Data Brief">
        <title>Shoot transcriptome of the giant reed, Arundo donax.</title>
        <authorList>
            <person name="Barrero R.A."/>
            <person name="Guerrero F.D."/>
            <person name="Moolhuijzen P."/>
            <person name="Goolsby J.A."/>
            <person name="Tidwell J."/>
            <person name="Bellgard S.E."/>
            <person name="Bellgard M.I."/>
        </authorList>
    </citation>
    <scope>NUCLEOTIDE SEQUENCE</scope>
    <source>
        <tissue evidence="1">Shoot tissue taken approximately 20 cm above the soil surface</tissue>
    </source>
</reference>
<sequence>MLGWEFSDAWENRARAEQGDFDGALPAARTVAAGAKGLGGVFAAAAAAGGKGLVGVFPAATGPKGCLVGVFAAAVSITRDWRSTRGRIGL</sequence>